<sequence>MTSMELEAYKAELACEILTTDSRQVLDEVKRLLTKLSKKTKKKEETISKEEILAGIDAGLKDIKAKRTRPATELLQELRDEL</sequence>
<evidence type="ECO:0000313" key="4">
    <source>
        <dbReference type="EMBL" id="RHM41682.1"/>
    </source>
</evidence>
<dbReference type="EMBL" id="CP069450">
    <property type="protein sequence ID" value="QRO49009.1"/>
    <property type="molecule type" value="Genomic_DNA"/>
</dbReference>
<dbReference type="AlphaFoldDB" id="A0A412X6X0"/>
<dbReference type="EMBL" id="QRZA01000001">
    <property type="protein sequence ID" value="RGV36716.1"/>
    <property type="molecule type" value="Genomic_DNA"/>
</dbReference>
<evidence type="ECO:0000313" key="6">
    <source>
        <dbReference type="Proteomes" id="UP000286038"/>
    </source>
</evidence>
<evidence type="ECO:0000313" key="1">
    <source>
        <dbReference type="EMBL" id="QRO49009.1"/>
    </source>
</evidence>
<proteinExistence type="predicted"/>
<dbReference type="Proteomes" id="UP000286038">
    <property type="component" value="Unassembled WGS sequence"/>
</dbReference>
<accession>A0A412X6X0</accession>
<dbReference type="Proteomes" id="UP000654720">
    <property type="component" value="Chromosome"/>
</dbReference>
<dbReference type="GeneID" id="93098344"/>
<protein>
    <submittedName>
        <fullName evidence="2">Uncharacterized protein</fullName>
    </submittedName>
</protein>
<name>A0A412X6X0_9BACT</name>
<dbReference type="EMBL" id="QSCR01000042">
    <property type="protein sequence ID" value="RGY12591.1"/>
    <property type="molecule type" value="Genomic_DNA"/>
</dbReference>
<dbReference type="EMBL" id="QRPV01000018">
    <property type="protein sequence ID" value="RHM41682.1"/>
    <property type="molecule type" value="Genomic_DNA"/>
</dbReference>
<evidence type="ECO:0000313" key="7">
    <source>
        <dbReference type="Proteomes" id="UP000286063"/>
    </source>
</evidence>
<evidence type="ECO:0000313" key="5">
    <source>
        <dbReference type="Proteomes" id="UP000283589"/>
    </source>
</evidence>
<reference evidence="5 6" key="1">
    <citation type="submission" date="2018-08" db="EMBL/GenBank/DDBJ databases">
        <title>A genome reference for cultivated species of the human gut microbiota.</title>
        <authorList>
            <person name="Zou Y."/>
            <person name="Xue W."/>
            <person name="Luo G."/>
        </authorList>
    </citation>
    <scope>NUCLEOTIDE SEQUENCE [LARGE SCALE GENOMIC DNA]</scope>
    <source>
        <strain evidence="2 5">AF14-49</strain>
        <strain evidence="4 6">AF34-33</strain>
        <strain evidence="3 7">OF02-7</strain>
    </source>
</reference>
<evidence type="ECO:0000313" key="8">
    <source>
        <dbReference type="Proteomes" id="UP000654720"/>
    </source>
</evidence>
<gene>
    <name evidence="2" type="ORF">DWW18_00520</name>
    <name evidence="4" type="ORF">DWZ68_13015</name>
    <name evidence="3" type="ORF">DXA50_17670</name>
    <name evidence="1" type="ORF">I6J59_13885</name>
</gene>
<dbReference type="OrthoDB" id="1049810at2"/>
<evidence type="ECO:0000313" key="3">
    <source>
        <dbReference type="EMBL" id="RGY12591.1"/>
    </source>
</evidence>
<reference evidence="1 8" key="2">
    <citation type="submission" date="2021-02" db="EMBL/GenBank/DDBJ databases">
        <title>FDA dAtabase for Regulatory Grade micrObial Sequences (FDA-ARGOS): Supporting development and validation of Infectious Disease Dx tests.</title>
        <authorList>
            <person name="Carlson P."/>
            <person name="Fischbach M."/>
            <person name="Hastie J."/>
            <person name="Bilen M."/>
            <person name="Cheng A."/>
            <person name="Tallon L."/>
            <person name="Sadzewicz L."/>
            <person name="Zhao X."/>
            <person name="Boylan J."/>
            <person name="Ott S."/>
            <person name="Bowen H."/>
            <person name="Vavikolanu K."/>
            <person name="Mehta A."/>
            <person name="Aluvathingal J."/>
            <person name="Nadendla S."/>
            <person name="Yan Y."/>
            <person name="Sichtig H."/>
        </authorList>
    </citation>
    <scope>NUCLEOTIDE SEQUENCE [LARGE SCALE GENOMIC DNA]</scope>
    <source>
        <strain evidence="1 8">FDAARGOS_1229</strain>
    </source>
</reference>
<dbReference type="Proteomes" id="UP000286063">
    <property type="component" value="Unassembled WGS sequence"/>
</dbReference>
<organism evidence="2 5">
    <name type="scientific">Butyricimonas virosa</name>
    <dbReference type="NCBI Taxonomy" id="544645"/>
    <lineage>
        <taxon>Bacteria</taxon>
        <taxon>Pseudomonadati</taxon>
        <taxon>Bacteroidota</taxon>
        <taxon>Bacteroidia</taxon>
        <taxon>Bacteroidales</taxon>
        <taxon>Odoribacteraceae</taxon>
        <taxon>Butyricimonas</taxon>
    </lineage>
</organism>
<keyword evidence="8" id="KW-1185">Reference proteome</keyword>
<dbReference type="RefSeq" id="WP_027201048.1">
    <property type="nucleotide sequence ID" value="NZ_CABJDM010000018.1"/>
</dbReference>
<dbReference type="Proteomes" id="UP000283589">
    <property type="component" value="Unassembled WGS sequence"/>
</dbReference>
<evidence type="ECO:0000313" key="2">
    <source>
        <dbReference type="EMBL" id="RGV36716.1"/>
    </source>
</evidence>